<feature type="domain" description="HTH myb-type" evidence="8">
    <location>
        <begin position="48"/>
        <end position="102"/>
    </location>
</feature>
<dbReference type="PROSITE" id="PS51294">
    <property type="entry name" value="HTH_MYB"/>
    <property type="match status" value="1"/>
</dbReference>
<feature type="region of interest" description="Disordered" evidence="5">
    <location>
        <begin position="305"/>
        <end position="326"/>
    </location>
</feature>
<dbReference type="PANTHER" id="PTHR12802:SF155">
    <property type="entry name" value="DEUBIQUITINASE MYSM1"/>
    <property type="match status" value="1"/>
</dbReference>
<protein>
    <submittedName>
        <fullName evidence="9">G6358 protein</fullName>
    </submittedName>
</protein>
<reference evidence="9 10" key="1">
    <citation type="submission" date="2024-06" db="EMBL/GenBank/DDBJ databases">
        <authorList>
            <person name="Kraege A."/>
            <person name="Thomma B."/>
        </authorList>
    </citation>
    <scope>NUCLEOTIDE SEQUENCE [LARGE SCALE GENOMIC DNA]</scope>
</reference>
<evidence type="ECO:0000256" key="1">
    <source>
        <dbReference type="ARBA" id="ARBA00023015"/>
    </source>
</evidence>
<sequence>MASADSQELRDAAVLAGLASGPTASAGTVERPSSSGSKRKSKARKPYTITKQREKWTDQEHARFLEALKLYGRAWRRIEEHIGSKTAVQVRSHAQKFFSKLEKQEAAGVKPEGLPENISIPPPRPKRKPSHPYPRKPFSGSMSMGTEGGGSQDMPTSRLPDYSHLAPKIGGSERLDVAVAAVAQAASAAAAAAAAAVISAAGDQIRAHMQACPPQGFPFFGLPPSMLAQLSLQHLQPQALAAANAANPLLQAQYAGLAAAQPAGAPHAAQAAPAQAVQQPPALFVPKAHHHPMKQRLHDFARSQLRSEHTGTSGDPPSAQRPERRYNRNECYSACSREDNGAAADGRSPGDTGATSANPNKGVMGRASTWAPGGMPGSAWSPDMLAGLYYGWNMAPQHPVGHPAALAGQQDAPASAFQQGATVSAFQQGAPGGPGATGNWRSVVQAAAAAASQLEISKLSGSKSLRSASLRSADLAGEAPLATPAASFGKAQTAPVANFGAAKLPAHFSKVHASESKAMRSSLSGSNGSGTNGAKNRSEATGANLTYLGGHVEDSPSRDSVSLQHKEREGSLNTSASGLAGGRKSAGAMAYQADAEGEGSGSDPAGNGSDGNIGSGSNGEGGKHGSNMADRSGSGNDIDEKDVQGTSKIDANPAGAALVRESLTGNDLAGSDGSGKGSGIAPQNGTGASAPERPGRREGSEEGCTSQEHPKPPSRAAAGSRLSNPTPKDFAAFAGPQGIVDAAQMAQAASALQQSVQQSGLGPYFMQQAYAPQLAQAQLQQAAMMNWGKQSAFDMFSNLMTFQALASQQGQVQETPAVALGSPTGELVSAPSEMASFDTMIPEKPPLQLAPAASGLASAYVHGLTGSLAAPAGYNGITGQPLAVPGSAMARPALPKQGFMPYKWHAQQGQQACGAQQLPPGVFSLGKRSASASLLEPPQKRQHTDALS</sequence>
<dbReference type="Proteomes" id="UP001497392">
    <property type="component" value="Unassembled WGS sequence"/>
</dbReference>
<feature type="region of interest" description="Disordered" evidence="5">
    <location>
        <begin position="103"/>
        <end position="158"/>
    </location>
</feature>
<feature type="compositionally biased region" description="Basic and acidic residues" evidence="5">
    <location>
        <begin position="938"/>
        <end position="948"/>
    </location>
</feature>
<evidence type="ECO:0000259" key="7">
    <source>
        <dbReference type="PROSITE" id="PS51293"/>
    </source>
</evidence>
<feature type="region of interest" description="Disordered" evidence="5">
    <location>
        <begin position="929"/>
        <end position="948"/>
    </location>
</feature>
<feature type="domain" description="SANT" evidence="7">
    <location>
        <begin position="51"/>
        <end position="102"/>
    </location>
</feature>
<keyword evidence="3" id="KW-0804">Transcription</keyword>
<dbReference type="InterPro" id="IPR009057">
    <property type="entry name" value="Homeodomain-like_sf"/>
</dbReference>
<evidence type="ECO:0000313" key="9">
    <source>
        <dbReference type="EMBL" id="CAL5223790.1"/>
    </source>
</evidence>
<keyword evidence="10" id="KW-1185">Reference proteome</keyword>
<evidence type="ECO:0000259" key="8">
    <source>
        <dbReference type="PROSITE" id="PS51294"/>
    </source>
</evidence>
<keyword evidence="1" id="KW-0805">Transcription regulation</keyword>
<feature type="domain" description="Myb-like" evidence="6">
    <location>
        <begin position="48"/>
        <end position="98"/>
    </location>
</feature>
<dbReference type="InterPro" id="IPR017930">
    <property type="entry name" value="Myb_dom"/>
</dbReference>
<dbReference type="PANTHER" id="PTHR12802">
    <property type="entry name" value="SWI/SNF COMPLEX-RELATED"/>
    <property type="match status" value="1"/>
</dbReference>
<dbReference type="NCBIfam" id="TIGR01557">
    <property type="entry name" value="myb_SHAQKYF"/>
    <property type="match status" value="1"/>
</dbReference>
<accession>A0ABP1FV70</accession>
<dbReference type="CDD" id="cd00167">
    <property type="entry name" value="SANT"/>
    <property type="match status" value="1"/>
</dbReference>
<dbReference type="InterPro" id="IPR017884">
    <property type="entry name" value="SANT_dom"/>
</dbReference>
<evidence type="ECO:0000256" key="4">
    <source>
        <dbReference type="ARBA" id="ARBA00023242"/>
    </source>
</evidence>
<keyword evidence="4" id="KW-0539">Nucleus</keyword>
<feature type="region of interest" description="Disordered" evidence="5">
    <location>
        <begin position="1"/>
        <end position="54"/>
    </location>
</feature>
<name>A0ABP1FV70_9CHLO</name>
<feature type="compositionally biased region" description="Gly residues" evidence="5">
    <location>
        <begin position="608"/>
        <end position="620"/>
    </location>
</feature>
<feature type="region of interest" description="Disordered" evidence="5">
    <location>
        <begin position="338"/>
        <end position="369"/>
    </location>
</feature>
<dbReference type="InterPro" id="IPR001005">
    <property type="entry name" value="SANT/Myb"/>
</dbReference>
<dbReference type="EMBL" id="CAXHTA020000009">
    <property type="protein sequence ID" value="CAL5223790.1"/>
    <property type="molecule type" value="Genomic_DNA"/>
</dbReference>
<dbReference type="SMART" id="SM00717">
    <property type="entry name" value="SANT"/>
    <property type="match status" value="1"/>
</dbReference>
<feature type="compositionally biased region" description="Basic residues" evidence="5">
    <location>
        <begin position="124"/>
        <end position="134"/>
    </location>
</feature>
<dbReference type="SUPFAM" id="SSF46689">
    <property type="entry name" value="Homeodomain-like"/>
    <property type="match status" value="1"/>
</dbReference>
<dbReference type="PROSITE" id="PS50090">
    <property type="entry name" value="MYB_LIKE"/>
    <property type="match status" value="1"/>
</dbReference>
<keyword evidence="2" id="KW-0238">DNA-binding</keyword>
<comment type="caution">
    <text evidence="9">The sequence shown here is derived from an EMBL/GenBank/DDBJ whole genome shotgun (WGS) entry which is preliminary data.</text>
</comment>
<evidence type="ECO:0000313" key="10">
    <source>
        <dbReference type="Proteomes" id="UP001497392"/>
    </source>
</evidence>
<dbReference type="Pfam" id="PF00249">
    <property type="entry name" value="Myb_DNA-binding"/>
    <property type="match status" value="1"/>
</dbReference>
<dbReference type="Gene3D" id="1.10.10.60">
    <property type="entry name" value="Homeodomain-like"/>
    <property type="match status" value="1"/>
</dbReference>
<evidence type="ECO:0000256" key="5">
    <source>
        <dbReference type="SAM" id="MobiDB-lite"/>
    </source>
</evidence>
<feature type="compositionally biased region" description="Low complexity" evidence="5">
    <location>
        <begin position="136"/>
        <end position="145"/>
    </location>
</feature>
<gene>
    <name evidence="9" type="primary">g6358</name>
    <name evidence="9" type="ORF">VP750_LOCUS5449</name>
</gene>
<feature type="region of interest" description="Disordered" evidence="5">
    <location>
        <begin position="513"/>
        <end position="651"/>
    </location>
</feature>
<dbReference type="PROSITE" id="PS51293">
    <property type="entry name" value="SANT"/>
    <property type="match status" value="1"/>
</dbReference>
<evidence type="ECO:0000256" key="3">
    <source>
        <dbReference type="ARBA" id="ARBA00023163"/>
    </source>
</evidence>
<evidence type="ECO:0000256" key="2">
    <source>
        <dbReference type="ARBA" id="ARBA00023125"/>
    </source>
</evidence>
<proteinExistence type="predicted"/>
<dbReference type="InterPro" id="IPR006447">
    <property type="entry name" value="Myb_dom_plants"/>
</dbReference>
<organism evidence="9 10">
    <name type="scientific">Coccomyxa viridis</name>
    <dbReference type="NCBI Taxonomy" id="1274662"/>
    <lineage>
        <taxon>Eukaryota</taxon>
        <taxon>Viridiplantae</taxon>
        <taxon>Chlorophyta</taxon>
        <taxon>core chlorophytes</taxon>
        <taxon>Trebouxiophyceae</taxon>
        <taxon>Trebouxiophyceae incertae sedis</taxon>
        <taxon>Coccomyxaceae</taxon>
        <taxon>Coccomyxa</taxon>
    </lineage>
</organism>
<evidence type="ECO:0000259" key="6">
    <source>
        <dbReference type="PROSITE" id="PS50090"/>
    </source>
</evidence>
<feature type="region of interest" description="Disordered" evidence="5">
    <location>
        <begin position="665"/>
        <end position="730"/>
    </location>
</feature>